<dbReference type="Proteomes" id="UP000182658">
    <property type="component" value="Unassembled WGS sequence"/>
</dbReference>
<evidence type="ECO:0000313" key="3">
    <source>
        <dbReference type="Proteomes" id="UP000182658"/>
    </source>
</evidence>
<feature type="compositionally biased region" description="Basic and acidic residues" evidence="1">
    <location>
        <begin position="161"/>
        <end position="171"/>
    </location>
</feature>
<evidence type="ECO:0000313" key="2">
    <source>
        <dbReference type="EMBL" id="OIW22245.1"/>
    </source>
</evidence>
<evidence type="ECO:0000256" key="1">
    <source>
        <dbReference type="SAM" id="MobiDB-lite"/>
    </source>
</evidence>
<protein>
    <submittedName>
        <fullName evidence="2">Uncharacterized protein</fullName>
    </submittedName>
</protein>
<accession>A0A1J7I433</accession>
<sequence>MIKNSLKHNLYKTLTKSGFVDKTGSNLLWCSHAQDTPQRDIDQETGHRRVSKRAHLKGAESNVYRDVRDFPHFARSQFPADQVDFVLREVYLKSICEHILALKPNLVNTEKGASWQSTPCGRRHSGRSEVRDAFTQTTAWCPTAAERHSRQPSGSPRPRHDKPFQRKDDQGRISMFGSAGCCRRSLSSAKWTLATSTKFTSHINEASIFAPINGEAKFLARNRAPRPGRGTE</sequence>
<dbReference type="InParanoid" id="A0A1J7I433"/>
<reference evidence="2 3" key="1">
    <citation type="submission" date="2016-10" db="EMBL/GenBank/DDBJ databases">
        <title>Draft genome sequence of Coniochaeta ligniaria NRRL30616, a lignocellulolytic fungus for bioabatement of inhibitors in plant biomass hydrolysates.</title>
        <authorList>
            <consortium name="DOE Joint Genome Institute"/>
            <person name="Jimenez D.J."/>
            <person name="Hector R.E."/>
            <person name="Riley R."/>
            <person name="Sun H."/>
            <person name="Grigoriev I.V."/>
            <person name="Van Elsas J.D."/>
            <person name="Nichols N.N."/>
        </authorList>
    </citation>
    <scope>NUCLEOTIDE SEQUENCE [LARGE SCALE GENOMIC DNA]</scope>
    <source>
        <strain evidence="2 3">NRRL 30616</strain>
    </source>
</reference>
<feature type="region of interest" description="Disordered" evidence="1">
    <location>
        <begin position="140"/>
        <end position="172"/>
    </location>
</feature>
<dbReference type="EMBL" id="KV875129">
    <property type="protein sequence ID" value="OIW22245.1"/>
    <property type="molecule type" value="Genomic_DNA"/>
</dbReference>
<keyword evidence="3" id="KW-1185">Reference proteome</keyword>
<name>A0A1J7I433_9PEZI</name>
<gene>
    <name evidence="2" type="ORF">CONLIGDRAFT_699805</name>
</gene>
<proteinExistence type="predicted"/>
<organism evidence="2 3">
    <name type="scientific">Coniochaeta ligniaria NRRL 30616</name>
    <dbReference type="NCBI Taxonomy" id="1408157"/>
    <lineage>
        <taxon>Eukaryota</taxon>
        <taxon>Fungi</taxon>
        <taxon>Dikarya</taxon>
        <taxon>Ascomycota</taxon>
        <taxon>Pezizomycotina</taxon>
        <taxon>Sordariomycetes</taxon>
        <taxon>Sordariomycetidae</taxon>
        <taxon>Coniochaetales</taxon>
        <taxon>Coniochaetaceae</taxon>
        <taxon>Coniochaeta</taxon>
    </lineage>
</organism>
<dbReference type="AlphaFoldDB" id="A0A1J7I433"/>